<protein>
    <submittedName>
        <fullName evidence="7">BTAD domain-containing putative transcriptional regulator</fullName>
    </submittedName>
</protein>
<dbReference type="PANTHER" id="PTHR35807">
    <property type="entry name" value="TRANSCRIPTIONAL REGULATOR REDD-RELATED"/>
    <property type="match status" value="1"/>
</dbReference>
<keyword evidence="4" id="KW-0804">Transcription</keyword>
<dbReference type="Pfam" id="PF13560">
    <property type="entry name" value="HTH_31"/>
    <property type="match status" value="1"/>
</dbReference>
<dbReference type="EMBL" id="JBITLV010000001">
    <property type="protein sequence ID" value="MFI7586472.1"/>
    <property type="molecule type" value="Genomic_DNA"/>
</dbReference>
<keyword evidence="3" id="KW-0238">DNA-binding</keyword>
<dbReference type="Gene3D" id="1.10.10.10">
    <property type="entry name" value="Winged helix-like DNA-binding domain superfamily/Winged helix DNA-binding domain"/>
    <property type="match status" value="1"/>
</dbReference>
<dbReference type="SUPFAM" id="SSF46894">
    <property type="entry name" value="C-terminal effector domain of the bipartite response regulators"/>
    <property type="match status" value="1"/>
</dbReference>
<dbReference type="SUPFAM" id="SSF48452">
    <property type="entry name" value="TPR-like"/>
    <property type="match status" value="1"/>
</dbReference>
<dbReference type="SMART" id="SM00530">
    <property type="entry name" value="HTH_XRE"/>
    <property type="match status" value="1"/>
</dbReference>
<sequence length="649" mass="68923">MRPAAGWTELGEQVAGARSRAGLSQHELALRAGLSVRALRNIERSRVTRPHPHTVARLSAVLDLQPISRADTGRLAARPEGQDPVGLGVLGPVVLTDHGRRRGLPSAALRAVTAILVLRRGNTVTVDDLVDHLWEQRPPRTCRALVQGHVARLRALLPEAAAVQLSGDGYLLDEAVPTDLAQWEERMAAAARALAGQDWFAATESLSAALQLWEGPVAADGGPAVRARAEVSALEHLRANAACDLADAALAAGRAGEVLHQVMAVHAVEPYDEPLAAALTRLLLGTGRRAQAHAVLERMRRRLDTELGLPLGPELRAAARGLAEEHEDDPEPRPGRAGEPTARVRAPAHRVIGRQRELEVLDAVAPGGSHPMRTVAVSGPPGIGKSALVLDWASRRRALFPDAQIYADLQTHAPHGTPVAAVDVLRLALIGLGLAPGRLPDSRAELSALWAHRVAGRRALLILDDVESYDQVRDLVPTGDSSLLLVVGRRQLLDLVAGAGAHPLLLGPLSQPAARQVVQERIGRVTAVERPALDRVVRAAGGTPALAHQVAAHAALSPGVPLTRLADRLLERDRLRADALGTELRDSVCASLRALSAPARALLRELGRGRPGTIPEGGARAWEELQRASLAVQVGDGRIVVPELVRLLA</sequence>
<keyword evidence="8" id="KW-1185">Reference proteome</keyword>
<dbReference type="InterPro" id="IPR036388">
    <property type="entry name" value="WH-like_DNA-bd_sf"/>
</dbReference>
<proteinExistence type="inferred from homology"/>
<evidence type="ECO:0000313" key="8">
    <source>
        <dbReference type="Proteomes" id="UP001612915"/>
    </source>
</evidence>
<dbReference type="SUPFAM" id="SSF52540">
    <property type="entry name" value="P-loop containing nucleoside triphosphate hydrolases"/>
    <property type="match status" value="1"/>
</dbReference>
<evidence type="ECO:0000256" key="2">
    <source>
        <dbReference type="ARBA" id="ARBA00023015"/>
    </source>
</evidence>
<comment type="caution">
    <text evidence="7">The sequence shown here is derived from an EMBL/GenBank/DDBJ whole genome shotgun (WGS) entry which is preliminary data.</text>
</comment>
<dbReference type="RefSeq" id="WP_398276174.1">
    <property type="nucleotide sequence ID" value="NZ_JBITLV010000001.1"/>
</dbReference>
<dbReference type="InterPro" id="IPR016032">
    <property type="entry name" value="Sig_transdc_resp-reg_C-effctor"/>
</dbReference>
<dbReference type="InterPro" id="IPR051677">
    <property type="entry name" value="AfsR-DnrI-RedD_regulator"/>
</dbReference>
<accession>A0ABW8ALG0</accession>
<dbReference type="Pfam" id="PF03704">
    <property type="entry name" value="BTAD"/>
    <property type="match status" value="1"/>
</dbReference>
<dbReference type="InterPro" id="IPR005158">
    <property type="entry name" value="BTAD"/>
</dbReference>
<feature type="domain" description="HTH cro/C1-type" evidence="6">
    <location>
        <begin position="14"/>
        <end position="70"/>
    </location>
</feature>
<dbReference type="SMART" id="SM01043">
    <property type="entry name" value="BTAD"/>
    <property type="match status" value="1"/>
</dbReference>
<dbReference type="InterPro" id="IPR011990">
    <property type="entry name" value="TPR-like_helical_dom_sf"/>
</dbReference>
<dbReference type="Proteomes" id="UP001612915">
    <property type="component" value="Unassembled WGS sequence"/>
</dbReference>
<dbReference type="Gene3D" id="1.10.260.40">
    <property type="entry name" value="lambda repressor-like DNA-binding domains"/>
    <property type="match status" value="1"/>
</dbReference>
<evidence type="ECO:0000259" key="6">
    <source>
        <dbReference type="PROSITE" id="PS50943"/>
    </source>
</evidence>
<organism evidence="7 8">
    <name type="scientific">Spongisporangium articulatum</name>
    <dbReference type="NCBI Taxonomy" id="3362603"/>
    <lineage>
        <taxon>Bacteria</taxon>
        <taxon>Bacillati</taxon>
        <taxon>Actinomycetota</taxon>
        <taxon>Actinomycetes</taxon>
        <taxon>Kineosporiales</taxon>
        <taxon>Kineosporiaceae</taxon>
        <taxon>Spongisporangium</taxon>
    </lineage>
</organism>
<evidence type="ECO:0000256" key="3">
    <source>
        <dbReference type="ARBA" id="ARBA00023125"/>
    </source>
</evidence>
<dbReference type="Gene3D" id="1.25.40.10">
    <property type="entry name" value="Tetratricopeptide repeat domain"/>
    <property type="match status" value="1"/>
</dbReference>
<keyword evidence="2" id="KW-0805">Transcription regulation</keyword>
<dbReference type="InterPro" id="IPR027417">
    <property type="entry name" value="P-loop_NTPase"/>
</dbReference>
<dbReference type="PROSITE" id="PS50943">
    <property type="entry name" value="HTH_CROC1"/>
    <property type="match status" value="1"/>
</dbReference>
<dbReference type="CDD" id="cd00093">
    <property type="entry name" value="HTH_XRE"/>
    <property type="match status" value="1"/>
</dbReference>
<dbReference type="InterPro" id="IPR010982">
    <property type="entry name" value="Lambda_DNA-bd_dom_sf"/>
</dbReference>
<dbReference type="SMART" id="SM00862">
    <property type="entry name" value="Trans_reg_C"/>
    <property type="match status" value="1"/>
</dbReference>
<dbReference type="InterPro" id="IPR001387">
    <property type="entry name" value="Cro/C1-type_HTH"/>
</dbReference>
<dbReference type="InterPro" id="IPR001867">
    <property type="entry name" value="OmpR/PhoB-type_DNA-bd"/>
</dbReference>
<evidence type="ECO:0000256" key="1">
    <source>
        <dbReference type="ARBA" id="ARBA00005820"/>
    </source>
</evidence>
<reference evidence="7 8" key="1">
    <citation type="submission" date="2024-10" db="EMBL/GenBank/DDBJ databases">
        <title>The Natural Products Discovery Center: Release of the First 8490 Sequenced Strains for Exploring Actinobacteria Biosynthetic Diversity.</title>
        <authorList>
            <person name="Kalkreuter E."/>
            <person name="Kautsar S.A."/>
            <person name="Yang D."/>
            <person name="Bader C.D."/>
            <person name="Teijaro C.N."/>
            <person name="Fluegel L."/>
            <person name="Davis C.M."/>
            <person name="Simpson J.R."/>
            <person name="Lauterbach L."/>
            <person name="Steele A.D."/>
            <person name="Gui C."/>
            <person name="Meng S."/>
            <person name="Li G."/>
            <person name="Viehrig K."/>
            <person name="Ye F."/>
            <person name="Su P."/>
            <person name="Kiefer A.F."/>
            <person name="Nichols A."/>
            <person name="Cepeda A.J."/>
            <person name="Yan W."/>
            <person name="Fan B."/>
            <person name="Jiang Y."/>
            <person name="Adhikari A."/>
            <person name="Zheng C.-J."/>
            <person name="Schuster L."/>
            <person name="Cowan T.M."/>
            <person name="Smanski M.J."/>
            <person name="Chevrette M.G."/>
            <person name="De Carvalho L.P.S."/>
            <person name="Shen B."/>
        </authorList>
    </citation>
    <scope>NUCLEOTIDE SEQUENCE [LARGE SCALE GENOMIC DNA]</scope>
    <source>
        <strain evidence="7 8">NPDC049639</strain>
    </source>
</reference>
<dbReference type="PRINTS" id="PR00364">
    <property type="entry name" value="DISEASERSIST"/>
</dbReference>
<comment type="similarity">
    <text evidence="1">Belongs to the AfsR/DnrI/RedD regulatory family.</text>
</comment>
<name>A0ABW8ALG0_9ACTN</name>
<dbReference type="PANTHER" id="PTHR35807:SF1">
    <property type="entry name" value="TRANSCRIPTIONAL REGULATOR REDD"/>
    <property type="match status" value="1"/>
</dbReference>
<feature type="region of interest" description="Disordered" evidence="5">
    <location>
        <begin position="321"/>
        <end position="344"/>
    </location>
</feature>
<evidence type="ECO:0000313" key="7">
    <source>
        <dbReference type="EMBL" id="MFI7586472.1"/>
    </source>
</evidence>
<gene>
    <name evidence="7" type="ORF">ACIB24_05300</name>
</gene>
<dbReference type="SUPFAM" id="SSF47413">
    <property type="entry name" value="lambda repressor-like DNA-binding domains"/>
    <property type="match status" value="1"/>
</dbReference>
<evidence type="ECO:0000256" key="4">
    <source>
        <dbReference type="ARBA" id="ARBA00023163"/>
    </source>
</evidence>
<evidence type="ECO:0000256" key="5">
    <source>
        <dbReference type="SAM" id="MobiDB-lite"/>
    </source>
</evidence>